<dbReference type="EMBL" id="KN834156">
    <property type="protein sequence ID" value="KIK11802.1"/>
    <property type="molecule type" value="Genomic_DNA"/>
</dbReference>
<evidence type="ECO:0000313" key="1">
    <source>
        <dbReference type="EMBL" id="KIK11802.1"/>
    </source>
</evidence>
<name>A0A0C9YND2_9AGAM</name>
<dbReference type="AlphaFoldDB" id="A0A0C9YND2"/>
<protein>
    <submittedName>
        <fullName evidence="1">Uncharacterized protein</fullName>
    </submittedName>
</protein>
<reference evidence="1 2" key="1">
    <citation type="submission" date="2014-04" db="EMBL/GenBank/DDBJ databases">
        <authorList>
            <consortium name="DOE Joint Genome Institute"/>
            <person name="Kuo A."/>
            <person name="Kohler A."/>
            <person name="Costa M.D."/>
            <person name="Nagy L.G."/>
            <person name="Floudas D."/>
            <person name="Copeland A."/>
            <person name="Barry K.W."/>
            <person name="Cichocki N."/>
            <person name="Veneault-Fourrey C."/>
            <person name="LaButti K."/>
            <person name="Lindquist E.A."/>
            <person name="Lipzen A."/>
            <person name="Lundell T."/>
            <person name="Morin E."/>
            <person name="Murat C."/>
            <person name="Sun H."/>
            <person name="Tunlid A."/>
            <person name="Henrissat B."/>
            <person name="Grigoriev I.V."/>
            <person name="Hibbett D.S."/>
            <person name="Martin F."/>
            <person name="Nordberg H.P."/>
            <person name="Cantor M.N."/>
            <person name="Hua S.X."/>
        </authorList>
    </citation>
    <scope>NUCLEOTIDE SEQUENCE [LARGE SCALE GENOMIC DNA]</scope>
    <source>
        <strain evidence="1 2">441</strain>
    </source>
</reference>
<gene>
    <name evidence="1" type="ORF">PISMIDRAFT_475164</name>
</gene>
<evidence type="ECO:0000313" key="2">
    <source>
        <dbReference type="Proteomes" id="UP000054018"/>
    </source>
</evidence>
<organism evidence="1 2">
    <name type="scientific">Pisolithus microcarpus 441</name>
    <dbReference type="NCBI Taxonomy" id="765257"/>
    <lineage>
        <taxon>Eukaryota</taxon>
        <taxon>Fungi</taxon>
        <taxon>Dikarya</taxon>
        <taxon>Basidiomycota</taxon>
        <taxon>Agaricomycotina</taxon>
        <taxon>Agaricomycetes</taxon>
        <taxon>Agaricomycetidae</taxon>
        <taxon>Boletales</taxon>
        <taxon>Sclerodermatineae</taxon>
        <taxon>Pisolithaceae</taxon>
        <taxon>Pisolithus</taxon>
    </lineage>
</organism>
<reference evidence="2" key="2">
    <citation type="submission" date="2015-01" db="EMBL/GenBank/DDBJ databases">
        <title>Evolutionary Origins and Diversification of the Mycorrhizal Mutualists.</title>
        <authorList>
            <consortium name="DOE Joint Genome Institute"/>
            <consortium name="Mycorrhizal Genomics Consortium"/>
            <person name="Kohler A."/>
            <person name="Kuo A."/>
            <person name="Nagy L.G."/>
            <person name="Floudas D."/>
            <person name="Copeland A."/>
            <person name="Barry K.W."/>
            <person name="Cichocki N."/>
            <person name="Veneault-Fourrey C."/>
            <person name="LaButti K."/>
            <person name="Lindquist E.A."/>
            <person name="Lipzen A."/>
            <person name="Lundell T."/>
            <person name="Morin E."/>
            <person name="Murat C."/>
            <person name="Riley R."/>
            <person name="Ohm R."/>
            <person name="Sun H."/>
            <person name="Tunlid A."/>
            <person name="Henrissat B."/>
            <person name="Grigoriev I.V."/>
            <person name="Hibbett D.S."/>
            <person name="Martin F."/>
        </authorList>
    </citation>
    <scope>NUCLEOTIDE SEQUENCE [LARGE SCALE GENOMIC DNA]</scope>
    <source>
        <strain evidence="2">441</strain>
    </source>
</reference>
<keyword evidence="2" id="KW-1185">Reference proteome</keyword>
<accession>A0A0C9YND2</accession>
<dbReference type="HOGENOM" id="CLU_2961746_0_0_1"/>
<proteinExistence type="predicted"/>
<sequence>MTPNRLSRSLVFHLRGCTVVLTKNADAPHAKTCKDMRLQKVCSRINCARKAHQVLQESW</sequence>
<dbReference type="Proteomes" id="UP000054018">
    <property type="component" value="Unassembled WGS sequence"/>
</dbReference>